<reference evidence="2" key="1">
    <citation type="submission" date="2017-06" db="EMBL/GenBank/DDBJ databases">
        <title>Secretome analysis and in planta expression of salivary proteins reveals a potential large effector repertoire of the brown planthopper, Nilaparvata lugens.</title>
        <authorList>
            <person name="Rao W."/>
            <person name="Zheng X."/>
            <person name="Liu B."/>
            <person name="Du B."/>
            <person name="He G."/>
        </authorList>
    </citation>
    <scope>NUCLEOTIDE SEQUENCE</scope>
</reference>
<name>A0A220XIR4_NILLU</name>
<keyword evidence="1" id="KW-0732">Signal</keyword>
<protein>
    <submittedName>
        <fullName evidence="2">Uncharacterized protein</fullName>
    </submittedName>
</protein>
<proteinExistence type="evidence at transcript level"/>
<dbReference type="AlphaFoldDB" id="A0A220XIR4"/>
<sequence>MKLIPLISMVIYIGLLSVRVKSEAGSEVDDETIAARELFKKIAGKDIYSTVTIEKIKAYESNYHLNLDAKFREALIHAINDNDGEVGVKKFIQIRREN</sequence>
<feature type="signal peptide" evidence="1">
    <location>
        <begin position="1"/>
        <end position="24"/>
    </location>
</feature>
<evidence type="ECO:0000256" key="1">
    <source>
        <dbReference type="SAM" id="SignalP"/>
    </source>
</evidence>
<accession>A0A220XIR4</accession>
<evidence type="ECO:0000313" key="2">
    <source>
        <dbReference type="EMBL" id="ASL05027.1"/>
    </source>
</evidence>
<dbReference type="EMBL" id="MF278721">
    <property type="protein sequence ID" value="ASL05027.1"/>
    <property type="molecule type" value="mRNA"/>
</dbReference>
<organism evidence="2">
    <name type="scientific">Nilaparvata lugens</name>
    <name type="common">Brown planthopper</name>
    <dbReference type="NCBI Taxonomy" id="108931"/>
    <lineage>
        <taxon>Eukaryota</taxon>
        <taxon>Metazoa</taxon>
        <taxon>Ecdysozoa</taxon>
        <taxon>Arthropoda</taxon>
        <taxon>Hexapoda</taxon>
        <taxon>Insecta</taxon>
        <taxon>Pterygota</taxon>
        <taxon>Neoptera</taxon>
        <taxon>Paraneoptera</taxon>
        <taxon>Hemiptera</taxon>
        <taxon>Auchenorrhyncha</taxon>
        <taxon>Fulgoroidea</taxon>
        <taxon>Delphacidae</taxon>
        <taxon>Delphacinae</taxon>
        <taxon>Nilaparvata</taxon>
    </lineage>
</organism>
<feature type="chain" id="PRO_5012058505" evidence="1">
    <location>
        <begin position="25"/>
        <end position="98"/>
    </location>
</feature>